<accession>E2S7N3</accession>
<reference evidence="1" key="1">
    <citation type="submission" date="2010-08" db="EMBL/GenBank/DDBJ databases">
        <authorList>
            <person name="Muzny D."/>
            <person name="Qin X."/>
            <person name="Buhay C."/>
            <person name="Dugan-Rocha S."/>
            <person name="Ding Y."/>
            <person name="Chen G."/>
            <person name="Hawes A."/>
            <person name="Holder M."/>
            <person name="Jhangiani S."/>
            <person name="Johnson A."/>
            <person name="Khan Z."/>
            <person name="Li Z."/>
            <person name="Liu W."/>
            <person name="Liu X."/>
            <person name="Perez L."/>
            <person name="Shen H."/>
            <person name="Wang Q."/>
            <person name="Watt J."/>
            <person name="Xi L."/>
            <person name="Xin Y."/>
            <person name="Zhou J."/>
            <person name="Deng J."/>
            <person name="Jiang H."/>
            <person name="Liu Y."/>
            <person name="Qu J."/>
            <person name="Song X.-Z."/>
            <person name="Zhang L."/>
            <person name="Villasana D."/>
            <person name="Johnson A."/>
            <person name="Liu J."/>
            <person name="Liyanage D."/>
            <person name="Lorensuhewa L."/>
            <person name="Robinson T."/>
            <person name="Song A."/>
            <person name="Song B.-B."/>
            <person name="Dinh H."/>
            <person name="Thornton R."/>
            <person name="Coyle M."/>
            <person name="Francisco L."/>
            <person name="Jackson L."/>
            <person name="Javaid M."/>
            <person name="Korchina V."/>
            <person name="Kovar C."/>
            <person name="Mata R."/>
            <person name="Mathew T."/>
            <person name="Ngo R."/>
            <person name="Nguyen L."/>
            <person name="Nguyen N."/>
            <person name="Okwuonu G."/>
            <person name="Ongeri F."/>
            <person name="Pham C."/>
            <person name="Simmons D."/>
            <person name="Wilczek-Boney K."/>
            <person name="Hale W."/>
            <person name="Jakkamsetti A."/>
            <person name="Pham P."/>
            <person name="Ruth R."/>
            <person name="San Lucas F."/>
            <person name="Warren J."/>
            <person name="Zhang J."/>
            <person name="Zhao Z."/>
            <person name="Zhou C."/>
            <person name="Zhu D."/>
            <person name="Lee S."/>
            <person name="Bess C."/>
            <person name="Blankenburg K."/>
            <person name="Forbes L."/>
            <person name="Fu Q."/>
            <person name="Gubbala S."/>
            <person name="Hirani K."/>
            <person name="Jayaseelan J.C."/>
            <person name="Lara F."/>
            <person name="Munidasa M."/>
            <person name="Palculict T."/>
            <person name="Patil S."/>
            <person name="Pu L.-L."/>
            <person name="Saada N."/>
            <person name="Tang L."/>
            <person name="Weissenberger G."/>
            <person name="Zhu Y."/>
            <person name="Hemphill L."/>
            <person name="Shang Y."/>
            <person name="Youmans B."/>
            <person name="Ayvaz T."/>
            <person name="Ross M."/>
            <person name="Santibanez J."/>
            <person name="Aqrawi P."/>
            <person name="Gross S."/>
            <person name="Joshi V."/>
            <person name="Fowler G."/>
            <person name="Nazareth L."/>
            <person name="Reid J."/>
            <person name="Worley K."/>
            <person name="Petrosino J."/>
            <person name="Highlander S."/>
            <person name="Gibbs R."/>
        </authorList>
    </citation>
    <scope>NUCLEOTIDE SEQUENCE [LARGE SCALE GENOMIC DNA]</scope>
    <source>
        <strain evidence="1">DSM 15272</strain>
    </source>
</reference>
<organism evidence="1 2">
    <name type="scientific">Aeromicrobium marinum DSM 15272</name>
    <dbReference type="NCBI Taxonomy" id="585531"/>
    <lineage>
        <taxon>Bacteria</taxon>
        <taxon>Bacillati</taxon>
        <taxon>Actinomycetota</taxon>
        <taxon>Actinomycetes</taxon>
        <taxon>Propionibacteriales</taxon>
        <taxon>Nocardioidaceae</taxon>
        <taxon>Aeromicrobium</taxon>
    </lineage>
</organism>
<evidence type="ECO:0000313" key="2">
    <source>
        <dbReference type="Proteomes" id="UP000003111"/>
    </source>
</evidence>
<evidence type="ECO:0000313" key="1">
    <source>
        <dbReference type="EMBL" id="EFQ84699.1"/>
    </source>
</evidence>
<name>E2S7N3_9ACTN</name>
<sequence>MPDVVLGGPRTVTVPRPGGIVVIPSPAAGRVVALPVRGPVGPAGTSGDSAVIHDQPVAAGTWTIGHDLGRLPVVAVYIDDVQVEADVEVTTTTVSIRFTNPTSGTAVLS</sequence>
<dbReference type="Proteomes" id="UP000003111">
    <property type="component" value="Unassembled WGS sequence"/>
</dbReference>
<gene>
    <name evidence="1" type="ORF">HMPREF0063_10040</name>
</gene>
<dbReference type="STRING" id="585531.HMPREF0063_10040"/>
<proteinExistence type="predicted"/>
<comment type="caution">
    <text evidence="1">The sequence shown here is derived from an EMBL/GenBank/DDBJ whole genome shotgun (WGS) entry which is preliminary data.</text>
</comment>
<dbReference type="HOGENOM" id="CLU_2178215_0_0_11"/>
<dbReference type="EMBL" id="ACLF03000001">
    <property type="protein sequence ID" value="EFQ84699.1"/>
    <property type="molecule type" value="Genomic_DNA"/>
</dbReference>
<dbReference type="RefSeq" id="WP_007076607.1">
    <property type="nucleotide sequence ID" value="NZ_CM001024.1"/>
</dbReference>
<dbReference type="AlphaFoldDB" id="E2S7N3"/>
<keyword evidence="2" id="KW-1185">Reference proteome</keyword>
<protein>
    <submittedName>
        <fullName evidence="1">Uncharacterized protein</fullName>
    </submittedName>
</protein>